<proteinExistence type="predicted"/>
<sequence length="104" mass="11098">MFIHLLIFCSIFRFKSLLHLSSSSSSLHSSSITAANFSSSSQSSSDFTPAHPFTVAGGSSAHRCPGFDLLVNAIHQVEEAAAGSGVWHPGLPCLFHLHRLCMVA</sequence>
<dbReference type="EMBL" id="BKCP01005006">
    <property type="protein sequence ID" value="GER35698.1"/>
    <property type="molecule type" value="Genomic_DNA"/>
</dbReference>
<dbReference type="Proteomes" id="UP000325081">
    <property type="component" value="Unassembled WGS sequence"/>
</dbReference>
<accession>A0A5A7PSR5</accession>
<dbReference type="OrthoDB" id="913833at2759"/>
<comment type="caution">
    <text evidence="2">The sequence shown here is derived from an EMBL/GenBank/DDBJ whole genome shotgun (WGS) entry which is preliminary data.</text>
</comment>
<protein>
    <submittedName>
        <fullName evidence="2">FAD/NAD(P)-binding oxidoreductase family protein</fullName>
    </submittedName>
</protein>
<feature type="signal peptide" evidence="1">
    <location>
        <begin position="1"/>
        <end position="17"/>
    </location>
</feature>
<feature type="chain" id="PRO_5022984497" evidence="1">
    <location>
        <begin position="18"/>
        <end position="104"/>
    </location>
</feature>
<gene>
    <name evidence="2" type="ORF">STAS_12006</name>
</gene>
<keyword evidence="3" id="KW-1185">Reference proteome</keyword>
<evidence type="ECO:0000256" key="1">
    <source>
        <dbReference type="SAM" id="SignalP"/>
    </source>
</evidence>
<name>A0A5A7PSR5_STRAF</name>
<reference evidence="3" key="1">
    <citation type="journal article" date="2019" name="Curr. Biol.">
        <title>Genome Sequence of Striga asiatica Provides Insight into the Evolution of Plant Parasitism.</title>
        <authorList>
            <person name="Yoshida S."/>
            <person name="Kim S."/>
            <person name="Wafula E.K."/>
            <person name="Tanskanen J."/>
            <person name="Kim Y.M."/>
            <person name="Honaas L."/>
            <person name="Yang Z."/>
            <person name="Spallek T."/>
            <person name="Conn C.E."/>
            <person name="Ichihashi Y."/>
            <person name="Cheong K."/>
            <person name="Cui S."/>
            <person name="Der J.P."/>
            <person name="Gundlach H."/>
            <person name="Jiao Y."/>
            <person name="Hori C."/>
            <person name="Ishida J.K."/>
            <person name="Kasahara H."/>
            <person name="Kiba T."/>
            <person name="Kim M.S."/>
            <person name="Koo N."/>
            <person name="Laohavisit A."/>
            <person name="Lee Y.H."/>
            <person name="Lumba S."/>
            <person name="McCourt P."/>
            <person name="Mortimer J.C."/>
            <person name="Mutuku J.M."/>
            <person name="Nomura T."/>
            <person name="Sasaki-Sekimoto Y."/>
            <person name="Seto Y."/>
            <person name="Wang Y."/>
            <person name="Wakatake T."/>
            <person name="Sakakibara H."/>
            <person name="Demura T."/>
            <person name="Yamaguchi S."/>
            <person name="Yoneyama K."/>
            <person name="Manabe R.I."/>
            <person name="Nelson D.C."/>
            <person name="Schulman A.H."/>
            <person name="Timko M.P."/>
            <person name="dePamphilis C.W."/>
            <person name="Choi D."/>
            <person name="Shirasu K."/>
        </authorList>
    </citation>
    <scope>NUCLEOTIDE SEQUENCE [LARGE SCALE GENOMIC DNA]</scope>
    <source>
        <strain evidence="3">cv. UVA1</strain>
    </source>
</reference>
<evidence type="ECO:0000313" key="2">
    <source>
        <dbReference type="EMBL" id="GER35698.1"/>
    </source>
</evidence>
<evidence type="ECO:0000313" key="3">
    <source>
        <dbReference type="Proteomes" id="UP000325081"/>
    </source>
</evidence>
<keyword evidence="1" id="KW-0732">Signal</keyword>
<organism evidence="2 3">
    <name type="scientific">Striga asiatica</name>
    <name type="common">Asiatic witchweed</name>
    <name type="synonym">Buchnera asiatica</name>
    <dbReference type="NCBI Taxonomy" id="4170"/>
    <lineage>
        <taxon>Eukaryota</taxon>
        <taxon>Viridiplantae</taxon>
        <taxon>Streptophyta</taxon>
        <taxon>Embryophyta</taxon>
        <taxon>Tracheophyta</taxon>
        <taxon>Spermatophyta</taxon>
        <taxon>Magnoliopsida</taxon>
        <taxon>eudicotyledons</taxon>
        <taxon>Gunneridae</taxon>
        <taxon>Pentapetalae</taxon>
        <taxon>asterids</taxon>
        <taxon>lamiids</taxon>
        <taxon>Lamiales</taxon>
        <taxon>Orobanchaceae</taxon>
        <taxon>Buchnereae</taxon>
        <taxon>Striga</taxon>
    </lineage>
</organism>
<dbReference type="AlphaFoldDB" id="A0A5A7PSR5"/>